<protein>
    <recommendedName>
        <fullName evidence="1">RAP domain-containing protein</fullName>
    </recommendedName>
</protein>
<organism evidence="2 3">
    <name type="scientific">Rhamnusium bicolor</name>
    <dbReference type="NCBI Taxonomy" id="1586634"/>
    <lineage>
        <taxon>Eukaryota</taxon>
        <taxon>Metazoa</taxon>
        <taxon>Ecdysozoa</taxon>
        <taxon>Arthropoda</taxon>
        <taxon>Hexapoda</taxon>
        <taxon>Insecta</taxon>
        <taxon>Pterygota</taxon>
        <taxon>Neoptera</taxon>
        <taxon>Endopterygota</taxon>
        <taxon>Coleoptera</taxon>
        <taxon>Polyphaga</taxon>
        <taxon>Cucujiformia</taxon>
        <taxon>Chrysomeloidea</taxon>
        <taxon>Cerambycidae</taxon>
        <taxon>Lepturinae</taxon>
        <taxon>Rhagiini</taxon>
        <taxon>Rhamnusium</taxon>
    </lineage>
</organism>
<dbReference type="EMBL" id="JANEYF010000904">
    <property type="protein sequence ID" value="KAJ8967049.1"/>
    <property type="molecule type" value="Genomic_DNA"/>
</dbReference>
<accession>A0AAV8ZPI3</accession>
<reference evidence="2" key="1">
    <citation type="journal article" date="2023" name="Insect Mol. Biol.">
        <title>Genome sequencing provides insights into the evolution of gene families encoding plant cell wall-degrading enzymes in longhorned beetles.</title>
        <authorList>
            <person name="Shin N.R."/>
            <person name="Okamura Y."/>
            <person name="Kirsch R."/>
            <person name="Pauchet Y."/>
        </authorList>
    </citation>
    <scope>NUCLEOTIDE SEQUENCE</scope>
    <source>
        <strain evidence="2">RBIC_L_NR</strain>
    </source>
</reference>
<gene>
    <name evidence="2" type="ORF">NQ314_003166</name>
</gene>
<evidence type="ECO:0000313" key="3">
    <source>
        <dbReference type="Proteomes" id="UP001162156"/>
    </source>
</evidence>
<dbReference type="AlphaFoldDB" id="A0AAV8ZPI3"/>
<dbReference type="PROSITE" id="PS51286">
    <property type="entry name" value="RAP"/>
    <property type="match status" value="1"/>
</dbReference>
<name>A0AAV8ZPI3_9CUCU</name>
<feature type="domain" description="RAP" evidence="1">
    <location>
        <begin position="552"/>
        <end position="609"/>
    </location>
</feature>
<dbReference type="Proteomes" id="UP001162156">
    <property type="component" value="Unassembled WGS sequence"/>
</dbReference>
<dbReference type="SMART" id="SM00952">
    <property type="entry name" value="RAP"/>
    <property type="match status" value="1"/>
</dbReference>
<evidence type="ECO:0000313" key="2">
    <source>
        <dbReference type="EMBL" id="KAJ8967049.1"/>
    </source>
</evidence>
<dbReference type="InterPro" id="IPR013584">
    <property type="entry name" value="RAP"/>
</dbReference>
<comment type="caution">
    <text evidence="2">The sequence shown here is derived from an EMBL/GenBank/DDBJ whole genome shotgun (WGS) entry which is preliminary data.</text>
</comment>
<dbReference type="Pfam" id="PF08373">
    <property type="entry name" value="RAP"/>
    <property type="match status" value="1"/>
</dbReference>
<sequence length="612" mass="71114">MLKHVLKNVKLKNLESVAKNRSCYSLSISILNKAKVLKPNLKAQNVLDNCYRFTASNAKLFYDYENAYAFNIINKESLNKNTLISGNKVNALEEFNNILSQNWRESSATEIVKAFKSVKNYCIQNEINISDTRFDNLVDGLMDHCENLTDTEIIELLVCLSEYPLCDSYTSHNFHDVWSCLDDICCWKMLDWNLDKMFIVANIWYTLRLVDFEYEYALEKQINNMSVDEMAVVAMGYFKTRTKIKLMPILESMAQRVSENSKTIHEISLTAIAKIIRHSKPGKLVPQVHSMLDKLYEELDRLSNLSCLHVALIGTGLQTPHKKTLQKVSEKIVKDISIVEKVRFKDIERLLNVLSMFDFDPKTEPDVYKAAYIELHRNERLEELILYPRCLPSALNYLSLRNIYSHELMNRILDIEYINGIYGKGSKYLPRDLFSLNASIDIECPEYTGNRLPVQLKYKAAKWLTDFIPTYDQHTKITATDKLILDIIDRVKDIVKDEKLIYVDHVLPHFSRADIILCKDKKSGKFVQPLGFENYVLGDVMFPINDGSLEWFAIVIVGWNNTIRESSLPLGNMIMKKRHLEKVGYHPVFVIWNEFLRLSKEDQINYIFKKLD</sequence>
<proteinExistence type="predicted"/>
<evidence type="ECO:0000259" key="1">
    <source>
        <dbReference type="PROSITE" id="PS51286"/>
    </source>
</evidence>
<keyword evidence="3" id="KW-1185">Reference proteome</keyword>